<evidence type="ECO:0000256" key="1">
    <source>
        <dbReference type="ARBA" id="ARBA00022614"/>
    </source>
</evidence>
<evidence type="ECO:0000256" key="2">
    <source>
        <dbReference type="ARBA" id="ARBA00022729"/>
    </source>
</evidence>
<comment type="caution">
    <text evidence="5">The sequence shown here is derived from an EMBL/GenBank/DDBJ whole genome shotgun (WGS) entry which is preliminary data.</text>
</comment>
<feature type="signal peptide" evidence="4">
    <location>
        <begin position="1"/>
        <end position="19"/>
    </location>
</feature>
<gene>
    <name evidence="5" type="ORF">Zmor_022511</name>
</gene>
<keyword evidence="3" id="KW-0677">Repeat</keyword>
<dbReference type="EMBL" id="JALNTZ010000007">
    <property type="protein sequence ID" value="KAJ3644808.1"/>
    <property type="molecule type" value="Genomic_DNA"/>
</dbReference>
<evidence type="ECO:0000256" key="4">
    <source>
        <dbReference type="SAM" id="SignalP"/>
    </source>
</evidence>
<keyword evidence="6" id="KW-1185">Reference proteome</keyword>
<dbReference type="SUPFAM" id="SSF52058">
    <property type="entry name" value="L domain-like"/>
    <property type="match status" value="1"/>
</dbReference>
<name>A0AA38HVS4_9CUCU</name>
<dbReference type="AlphaFoldDB" id="A0AA38HVS4"/>
<evidence type="ECO:0000256" key="3">
    <source>
        <dbReference type="ARBA" id="ARBA00022737"/>
    </source>
</evidence>
<feature type="chain" id="PRO_5041205968" evidence="4">
    <location>
        <begin position="20"/>
        <end position="345"/>
    </location>
</feature>
<dbReference type="Gene3D" id="3.80.10.10">
    <property type="entry name" value="Ribonuclease Inhibitor"/>
    <property type="match status" value="2"/>
</dbReference>
<organism evidence="5 6">
    <name type="scientific">Zophobas morio</name>
    <dbReference type="NCBI Taxonomy" id="2755281"/>
    <lineage>
        <taxon>Eukaryota</taxon>
        <taxon>Metazoa</taxon>
        <taxon>Ecdysozoa</taxon>
        <taxon>Arthropoda</taxon>
        <taxon>Hexapoda</taxon>
        <taxon>Insecta</taxon>
        <taxon>Pterygota</taxon>
        <taxon>Neoptera</taxon>
        <taxon>Endopterygota</taxon>
        <taxon>Coleoptera</taxon>
        <taxon>Polyphaga</taxon>
        <taxon>Cucujiformia</taxon>
        <taxon>Tenebrionidae</taxon>
        <taxon>Zophobas</taxon>
    </lineage>
</organism>
<evidence type="ECO:0000313" key="6">
    <source>
        <dbReference type="Proteomes" id="UP001168821"/>
    </source>
</evidence>
<dbReference type="Pfam" id="PF13855">
    <property type="entry name" value="LRR_8"/>
    <property type="match status" value="1"/>
</dbReference>
<dbReference type="SMART" id="SM00369">
    <property type="entry name" value="LRR_TYP"/>
    <property type="match status" value="4"/>
</dbReference>
<dbReference type="InterPro" id="IPR001611">
    <property type="entry name" value="Leu-rich_rpt"/>
</dbReference>
<dbReference type="InterPro" id="IPR003591">
    <property type="entry name" value="Leu-rich_rpt_typical-subtyp"/>
</dbReference>
<keyword evidence="1" id="KW-0433">Leucine-rich repeat</keyword>
<accession>A0AA38HVS4</accession>
<evidence type="ECO:0000313" key="5">
    <source>
        <dbReference type="EMBL" id="KAJ3644808.1"/>
    </source>
</evidence>
<dbReference type="Proteomes" id="UP001168821">
    <property type="component" value="Unassembled WGS sequence"/>
</dbReference>
<dbReference type="PANTHER" id="PTHR24373:SF275">
    <property type="entry name" value="TIR DOMAIN-CONTAINING PROTEIN"/>
    <property type="match status" value="1"/>
</dbReference>
<sequence length="345" mass="39658">MPSLQVLVIIVALYKQVLACGPYSFDYKIFEQLRVVQNFYNVEEISECHENQSVFVEDNDIPELCCKILACRNPLDGITFNSCFIRKLEENCFSDSLQNVSFFIAITGNKITIIKKHTFRDLVVTEINLNDNSIEELEDEAFLHLDNLRSINLNNNLLKAINSKAFTLVPRLERLHLFENRITTLQAGVFSFLATESAQIYLMCNEIFQIERSAFDNLSSRVTLDLNLNGNRIETLEEDIFNNHSVRLFDVSFNPLKKISRNFCGQECAMQDFEFTCAYLALEDVEFVLDWAKAKGVNLIGGGCSHYNLTFMLRPTQFCDGAKNFGHEFSWQLYVCVYLILVNCN</sequence>
<protein>
    <submittedName>
        <fullName evidence="5">Uncharacterized protein</fullName>
    </submittedName>
</protein>
<reference evidence="5" key="1">
    <citation type="journal article" date="2023" name="G3 (Bethesda)">
        <title>Whole genome assemblies of Zophobas morio and Tenebrio molitor.</title>
        <authorList>
            <person name="Kaur S."/>
            <person name="Stinson S.A."/>
            <person name="diCenzo G.C."/>
        </authorList>
    </citation>
    <scope>NUCLEOTIDE SEQUENCE</scope>
    <source>
        <strain evidence="5">QUZm001</strain>
    </source>
</reference>
<dbReference type="InterPro" id="IPR032675">
    <property type="entry name" value="LRR_dom_sf"/>
</dbReference>
<dbReference type="PANTHER" id="PTHR24373">
    <property type="entry name" value="SLIT RELATED LEUCINE-RICH REPEAT NEURONAL PROTEIN"/>
    <property type="match status" value="1"/>
</dbReference>
<proteinExistence type="predicted"/>
<dbReference type="InterPro" id="IPR050328">
    <property type="entry name" value="Dev_Immune_Receptor"/>
</dbReference>
<keyword evidence="2 4" id="KW-0732">Signal</keyword>